<dbReference type="Gene3D" id="3.40.630.10">
    <property type="entry name" value="Zn peptidases"/>
    <property type="match status" value="1"/>
</dbReference>
<dbReference type="RefSeq" id="WP_369226495.1">
    <property type="nucleotide sequence ID" value="NZ_CP163441.1"/>
</dbReference>
<organism evidence="4">
    <name type="scientific">Streptomyces sp. R39</name>
    <dbReference type="NCBI Taxonomy" id="3238631"/>
    <lineage>
        <taxon>Bacteria</taxon>
        <taxon>Bacillati</taxon>
        <taxon>Actinomycetota</taxon>
        <taxon>Actinomycetes</taxon>
        <taxon>Kitasatosporales</taxon>
        <taxon>Streptomycetaceae</taxon>
        <taxon>Streptomyces</taxon>
    </lineage>
</organism>
<gene>
    <name evidence="4" type="ORF">AB5J52_37930</name>
</gene>
<proteinExistence type="predicted"/>
<evidence type="ECO:0000313" key="4">
    <source>
        <dbReference type="EMBL" id="XDQ47598.1"/>
    </source>
</evidence>
<dbReference type="GO" id="GO:0046872">
    <property type="term" value="F:metal ion binding"/>
    <property type="evidence" value="ECO:0007669"/>
    <property type="project" value="UniProtKB-KW"/>
</dbReference>
<reference evidence="4" key="1">
    <citation type="submission" date="2024-07" db="EMBL/GenBank/DDBJ databases">
        <authorList>
            <person name="Yu S.T."/>
        </authorList>
    </citation>
    <scope>NUCLEOTIDE SEQUENCE</scope>
    <source>
        <strain evidence="4">R39</strain>
    </source>
</reference>
<feature type="domain" description="Peptidase M20 dimerisation" evidence="3">
    <location>
        <begin position="202"/>
        <end position="314"/>
    </location>
</feature>
<dbReference type="PANTHER" id="PTHR43808">
    <property type="entry name" value="ACETYLORNITHINE DEACETYLASE"/>
    <property type="match status" value="1"/>
</dbReference>
<dbReference type="SUPFAM" id="SSF53187">
    <property type="entry name" value="Zn-dependent exopeptidases"/>
    <property type="match status" value="1"/>
</dbReference>
<evidence type="ECO:0000256" key="2">
    <source>
        <dbReference type="ARBA" id="ARBA00022801"/>
    </source>
</evidence>
<keyword evidence="1" id="KW-0479">Metal-binding</keyword>
<dbReference type="InterPro" id="IPR002933">
    <property type="entry name" value="Peptidase_M20"/>
</dbReference>
<dbReference type="InterPro" id="IPR050072">
    <property type="entry name" value="Peptidase_M20A"/>
</dbReference>
<keyword evidence="2" id="KW-0378">Hydrolase</keyword>
<accession>A0AB39QZ42</accession>
<dbReference type="Gene3D" id="3.30.70.360">
    <property type="match status" value="1"/>
</dbReference>
<sequence>MSVTTAGKAISASVASRAGEMTDLLVELVRAPTVSGDEPAAEPVFASWFAERGWQLDRQILAGTAMAESARGAAEPRLAARANLTGWYGRPCGRPVLSVNAHYDVVPVIDEEDWTDPPFAGTARGGAVFGRGAVDNKGGCVAALFALQALADAGVELPFDVAVEFVAAEETTGVGTVASLEQPWPRLAAIVMEPTQNAVVTANSGAVFFTVGIDGRAVHTSVPWRGEDALRKLVAVYEALHRFGDERAASCSHPLMTHLPSPVPLVVGKFQGGGWRAALPAHATMSGRVGVLPGEPVSAVKEAVEGILAEVADGDEWLRANPPKLTWDNDGLSGWEMPLEHPLVEAMSAGRGSVGLPARFEGLTTGCDAGTLRRAGVPVVVFGPGDLARAHSPNEYVLETEVTEAAVILANALVAAGERFVAGDWS</sequence>
<dbReference type="EMBL" id="CP163441">
    <property type="protein sequence ID" value="XDQ47598.1"/>
    <property type="molecule type" value="Genomic_DNA"/>
</dbReference>
<dbReference type="InterPro" id="IPR036264">
    <property type="entry name" value="Bact_exopeptidase_dim_dom"/>
</dbReference>
<dbReference type="InterPro" id="IPR011650">
    <property type="entry name" value="Peptidase_M20_dimer"/>
</dbReference>
<evidence type="ECO:0000259" key="3">
    <source>
        <dbReference type="Pfam" id="PF07687"/>
    </source>
</evidence>
<dbReference type="PANTHER" id="PTHR43808:SF25">
    <property type="entry name" value="PEPTIDASE M20 DIMERISATION DOMAIN-CONTAINING PROTEIN"/>
    <property type="match status" value="1"/>
</dbReference>
<evidence type="ECO:0000256" key="1">
    <source>
        <dbReference type="ARBA" id="ARBA00022723"/>
    </source>
</evidence>
<dbReference type="Pfam" id="PF01546">
    <property type="entry name" value="Peptidase_M20"/>
    <property type="match status" value="1"/>
</dbReference>
<dbReference type="GO" id="GO:0016787">
    <property type="term" value="F:hydrolase activity"/>
    <property type="evidence" value="ECO:0007669"/>
    <property type="project" value="UniProtKB-KW"/>
</dbReference>
<dbReference type="SUPFAM" id="SSF55031">
    <property type="entry name" value="Bacterial exopeptidase dimerisation domain"/>
    <property type="match status" value="1"/>
</dbReference>
<name>A0AB39QZ42_9ACTN</name>
<protein>
    <submittedName>
        <fullName evidence="4">M20 family metallopeptidase</fullName>
    </submittedName>
</protein>
<dbReference type="AlphaFoldDB" id="A0AB39QZ42"/>
<dbReference type="Pfam" id="PF07687">
    <property type="entry name" value="M20_dimer"/>
    <property type="match status" value="1"/>
</dbReference>